<sequence length="343" mass="37824">MTKATKKAKRSDDDSISSLPPKPKIESAEDVLNRIFSSNDGMTSVGAEIANLSSRYAALQNITFPKPSATRLIAVANQKGGVGKTTTTVNVACALAEYGAQVLVIDMDPQGNATTALGIVREQDMRTTYDVIEGRYGIEEVKLPCKYFKTLDVVPASIDLSGAELELANLPDRNQLLNNALSYFLENSKVHYDYVFIDCPPSLGLLVLNAMCSVNEVLIPVQAEYYALEGLQQLLHTISLVQENYNHNLIVSTMVITMFDKRTLLSQEVYEEVKQHYPKIVLKTTIPRSVKISEAPSFAQSVISYDSRGAGSIAYSEAALEIAERSQRVLKAIDKRHVDRENK</sequence>
<evidence type="ECO:0000259" key="4">
    <source>
        <dbReference type="Pfam" id="PF13614"/>
    </source>
</evidence>
<comment type="function">
    <text evidence="2">May play a role in septum formation.</text>
</comment>
<evidence type="ECO:0000313" key="6">
    <source>
        <dbReference type="Proteomes" id="UP000216004"/>
    </source>
</evidence>
<evidence type="ECO:0000256" key="2">
    <source>
        <dbReference type="ARBA" id="ARBA00059092"/>
    </source>
</evidence>
<dbReference type="InterPro" id="IPR025669">
    <property type="entry name" value="AAA_dom"/>
</dbReference>
<dbReference type="CDD" id="cd02042">
    <property type="entry name" value="ParAB_family"/>
    <property type="match status" value="1"/>
</dbReference>
<dbReference type="Gene3D" id="3.40.50.300">
    <property type="entry name" value="P-loop containing nucleotide triphosphate hydrolases"/>
    <property type="match status" value="1"/>
</dbReference>
<dbReference type="InterPro" id="IPR027417">
    <property type="entry name" value="P-loop_NTPase"/>
</dbReference>
<accession>A0A261EQP7</accession>
<dbReference type="InterPro" id="IPR050678">
    <property type="entry name" value="DNA_Partitioning_ATPase"/>
</dbReference>
<dbReference type="PANTHER" id="PTHR13696">
    <property type="entry name" value="P-LOOP CONTAINING NUCLEOSIDE TRIPHOSPHATE HYDROLASE"/>
    <property type="match status" value="1"/>
</dbReference>
<comment type="similarity">
    <text evidence="1">Belongs to the ParA family.</text>
</comment>
<gene>
    <name evidence="5" type="ORF">BOCO_0987</name>
</gene>
<dbReference type="SUPFAM" id="SSF52540">
    <property type="entry name" value="P-loop containing nucleoside triphosphate hydrolases"/>
    <property type="match status" value="1"/>
</dbReference>
<comment type="caution">
    <text evidence="5">The sequence shown here is derived from an EMBL/GenBank/DDBJ whole genome shotgun (WGS) entry which is preliminary data.</text>
</comment>
<dbReference type="AlphaFoldDB" id="A0A261EQP7"/>
<proteinExistence type="inferred from homology"/>
<feature type="region of interest" description="Disordered" evidence="3">
    <location>
        <begin position="1"/>
        <end position="24"/>
    </location>
</feature>
<protein>
    <submittedName>
        <fullName evidence="5">Chromosome partitioning protein ParA</fullName>
    </submittedName>
</protein>
<organism evidence="5 6">
    <name type="scientific">Bombiscardovia coagulans</name>
    <dbReference type="NCBI Taxonomy" id="686666"/>
    <lineage>
        <taxon>Bacteria</taxon>
        <taxon>Bacillati</taxon>
        <taxon>Actinomycetota</taxon>
        <taxon>Actinomycetes</taxon>
        <taxon>Bifidobacteriales</taxon>
        <taxon>Bifidobacteriaceae</taxon>
        <taxon>Bombiscardovia</taxon>
    </lineage>
</organism>
<evidence type="ECO:0000313" key="5">
    <source>
        <dbReference type="EMBL" id="OZG49178.1"/>
    </source>
</evidence>
<name>A0A261EQP7_9BIFI</name>
<evidence type="ECO:0000256" key="1">
    <source>
        <dbReference type="ARBA" id="ARBA00006976"/>
    </source>
</evidence>
<reference evidence="5 6" key="1">
    <citation type="journal article" date="2017" name="BMC Genomics">
        <title>Comparative genomic and phylogenomic analyses of the Bifidobacteriaceae family.</title>
        <authorList>
            <person name="Lugli G.A."/>
            <person name="Milani C."/>
            <person name="Turroni F."/>
            <person name="Duranti S."/>
            <person name="Mancabelli L."/>
            <person name="Mangifesta M."/>
            <person name="Ferrario C."/>
            <person name="Modesto M."/>
            <person name="Mattarelli P."/>
            <person name="Jiri K."/>
            <person name="van Sinderen D."/>
            <person name="Ventura M."/>
        </authorList>
    </citation>
    <scope>NUCLEOTIDE SEQUENCE [LARGE SCALE GENOMIC DNA]</scope>
    <source>
        <strain evidence="5 6">DSM 22924</strain>
    </source>
</reference>
<dbReference type="EMBL" id="MWWS01000005">
    <property type="protein sequence ID" value="OZG49178.1"/>
    <property type="molecule type" value="Genomic_DNA"/>
</dbReference>
<keyword evidence="6" id="KW-1185">Reference proteome</keyword>
<dbReference type="Proteomes" id="UP000216004">
    <property type="component" value="Unassembled WGS sequence"/>
</dbReference>
<feature type="domain" description="AAA" evidence="4">
    <location>
        <begin position="71"/>
        <end position="249"/>
    </location>
</feature>
<dbReference type="Pfam" id="PF13614">
    <property type="entry name" value="AAA_31"/>
    <property type="match status" value="1"/>
</dbReference>
<dbReference type="PANTHER" id="PTHR13696:SF52">
    <property type="entry name" value="PARA FAMILY PROTEIN CT_582"/>
    <property type="match status" value="1"/>
</dbReference>
<dbReference type="FunFam" id="3.40.50.300:FF:000285">
    <property type="entry name" value="Sporulation initiation inhibitor Soj"/>
    <property type="match status" value="1"/>
</dbReference>
<evidence type="ECO:0000256" key="3">
    <source>
        <dbReference type="SAM" id="MobiDB-lite"/>
    </source>
</evidence>